<evidence type="ECO:0000256" key="3">
    <source>
        <dbReference type="ARBA" id="ARBA00023004"/>
    </source>
</evidence>
<dbReference type="PANTHER" id="PTHR10209:SF726">
    <property type="entry name" value="OS07G0169600 PROTEIN"/>
    <property type="match status" value="1"/>
</dbReference>
<dbReference type="SUPFAM" id="SSF51197">
    <property type="entry name" value="Clavaminate synthase-like"/>
    <property type="match status" value="1"/>
</dbReference>
<keyword evidence="2" id="KW-0560">Oxidoreductase</keyword>
<dbReference type="InterPro" id="IPR027443">
    <property type="entry name" value="IPNS-like_sf"/>
</dbReference>
<dbReference type="PANTHER" id="PTHR10209">
    <property type="entry name" value="OXIDOREDUCTASE, 2OG-FE II OXYGENASE FAMILY PROTEIN"/>
    <property type="match status" value="1"/>
</dbReference>
<dbReference type="InterPro" id="IPR026992">
    <property type="entry name" value="DIOX_N"/>
</dbReference>
<proteinExistence type="predicted"/>
<dbReference type="EMBL" id="JAFEMO010000001">
    <property type="protein sequence ID" value="KAH7577662.1"/>
    <property type="molecule type" value="Genomic_DNA"/>
</dbReference>
<dbReference type="Gene3D" id="2.60.120.330">
    <property type="entry name" value="B-lactam Antibiotic, Isopenicillin N Synthase, Chain"/>
    <property type="match status" value="1"/>
</dbReference>
<reference evidence="5 6" key="1">
    <citation type="submission" date="2021-02" db="EMBL/GenBank/DDBJ databases">
        <title>Plant Genome Project.</title>
        <authorList>
            <person name="Zhang R.-G."/>
        </authorList>
    </citation>
    <scope>NUCLEOTIDE SEQUENCE [LARGE SCALE GENOMIC DNA]</scope>
    <source>
        <tissue evidence="5">Leaves</tissue>
    </source>
</reference>
<keyword evidence="6" id="KW-1185">Reference proteome</keyword>
<evidence type="ECO:0000313" key="5">
    <source>
        <dbReference type="EMBL" id="KAH7577662.1"/>
    </source>
</evidence>
<gene>
    <name evidence="5" type="ORF">JRO89_XS01G0282000</name>
</gene>
<dbReference type="Proteomes" id="UP000827721">
    <property type="component" value="Unassembled WGS sequence"/>
</dbReference>
<dbReference type="Pfam" id="PF14226">
    <property type="entry name" value="DIOX_N"/>
    <property type="match status" value="1"/>
</dbReference>
<evidence type="ECO:0000313" key="6">
    <source>
        <dbReference type="Proteomes" id="UP000827721"/>
    </source>
</evidence>
<evidence type="ECO:0000259" key="4">
    <source>
        <dbReference type="Pfam" id="PF14226"/>
    </source>
</evidence>
<keyword evidence="3" id="KW-0408">Iron</keyword>
<evidence type="ECO:0000256" key="1">
    <source>
        <dbReference type="ARBA" id="ARBA00022723"/>
    </source>
</evidence>
<keyword evidence="1" id="KW-0479">Metal-binding</keyword>
<evidence type="ECO:0000256" key="2">
    <source>
        <dbReference type="ARBA" id="ARBA00023002"/>
    </source>
</evidence>
<sequence>MDKLVSVWSKKQSIPENYIFPPETRPGKFIDAPPCNEIPVIDLSKTADNRTDTIQQIMQASKEFGFFQVINHGVSEKLMNDSMSMFKEVHGMAAEDKASLFSEDTSKTCRFYTSCTIYHPEAIHCWRDTLIHPCYPSEESMKLWTEKPTRYR</sequence>
<organism evidence="5 6">
    <name type="scientific">Xanthoceras sorbifolium</name>
    <dbReference type="NCBI Taxonomy" id="99658"/>
    <lineage>
        <taxon>Eukaryota</taxon>
        <taxon>Viridiplantae</taxon>
        <taxon>Streptophyta</taxon>
        <taxon>Embryophyta</taxon>
        <taxon>Tracheophyta</taxon>
        <taxon>Spermatophyta</taxon>
        <taxon>Magnoliopsida</taxon>
        <taxon>eudicotyledons</taxon>
        <taxon>Gunneridae</taxon>
        <taxon>Pentapetalae</taxon>
        <taxon>rosids</taxon>
        <taxon>malvids</taxon>
        <taxon>Sapindales</taxon>
        <taxon>Sapindaceae</taxon>
        <taxon>Xanthoceroideae</taxon>
        <taxon>Xanthoceras</taxon>
    </lineage>
</organism>
<accession>A0ABQ8INH2</accession>
<feature type="domain" description="Non-haem dioxygenase N-terminal" evidence="4">
    <location>
        <begin position="38"/>
        <end position="140"/>
    </location>
</feature>
<comment type="caution">
    <text evidence="5">The sequence shown here is derived from an EMBL/GenBank/DDBJ whole genome shotgun (WGS) entry which is preliminary data.</text>
</comment>
<name>A0ABQ8INH2_9ROSI</name>
<protein>
    <recommendedName>
        <fullName evidence="4">Non-haem dioxygenase N-terminal domain-containing protein</fullName>
    </recommendedName>
</protein>